<feature type="transmembrane region" description="Helical" evidence="9">
    <location>
        <begin position="199"/>
        <end position="223"/>
    </location>
</feature>
<evidence type="ECO:0000256" key="9">
    <source>
        <dbReference type="SAM" id="Phobius"/>
    </source>
</evidence>
<protein>
    <recommendedName>
        <fullName evidence="10">SLC41A/MgtE integral membrane domain-containing protein</fullName>
    </recommendedName>
</protein>
<dbReference type="Proteomes" id="UP000663881">
    <property type="component" value="Unassembled WGS sequence"/>
</dbReference>
<dbReference type="PANTHER" id="PTHR16228:SF7">
    <property type="entry name" value="SLC41A_MGTE INTEGRAL MEMBRANE DOMAIN-CONTAINING PROTEIN"/>
    <property type="match status" value="1"/>
</dbReference>
<feature type="transmembrane region" description="Helical" evidence="9">
    <location>
        <begin position="33"/>
        <end position="58"/>
    </location>
</feature>
<evidence type="ECO:0000259" key="10">
    <source>
        <dbReference type="Pfam" id="PF01769"/>
    </source>
</evidence>
<keyword evidence="4 9" id="KW-0812">Transmembrane</keyword>
<feature type="domain" description="SLC41A/MgtE integral membrane" evidence="10">
    <location>
        <begin position="77"/>
        <end position="218"/>
    </location>
</feature>
<dbReference type="InterPro" id="IPR006667">
    <property type="entry name" value="SLC41_membr_dom"/>
</dbReference>
<comment type="subcellular location">
    <subcellularLocation>
        <location evidence="1">Membrane</location>
        <topology evidence="1">Multi-pass membrane protein</topology>
    </subcellularLocation>
</comment>
<reference evidence="11" key="1">
    <citation type="submission" date="2021-02" db="EMBL/GenBank/DDBJ databases">
        <authorList>
            <person name="Nowell W R."/>
        </authorList>
    </citation>
    <scope>NUCLEOTIDE SEQUENCE</scope>
</reference>
<evidence type="ECO:0000256" key="4">
    <source>
        <dbReference type="ARBA" id="ARBA00022692"/>
    </source>
</evidence>
<dbReference type="SUPFAM" id="SSF161093">
    <property type="entry name" value="MgtE membrane domain-like"/>
    <property type="match status" value="2"/>
</dbReference>
<feature type="transmembrane region" description="Helical" evidence="9">
    <location>
        <begin position="229"/>
        <end position="252"/>
    </location>
</feature>
<comment type="similarity">
    <text evidence="2">Belongs to the SLC41A transporter family.</text>
</comment>
<feature type="transmembrane region" description="Helical" evidence="9">
    <location>
        <begin position="358"/>
        <end position="377"/>
    </location>
</feature>
<keyword evidence="7" id="KW-0406">Ion transport</keyword>
<feature type="transmembrane region" description="Helical" evidence="9">
    <location>
        <begin position="292"/>
        <end position="311"/>
    </location>
</feature>
<comment type="caution">
    <text evidence="11">The sequence shown here is derived from an EMBL/GenBank/DDBJ whole genome shotgun (WGS) entry which is preliminary data.</text>
</comment>
<evidence type="ECO:0000313" key="13">
    <source>
        <dbReference type="Proteomes" id="UP000663891"/>
    </source>
</evidence>
<evidence type="ECO:0000256" key="8">
    <source>
        <dbReference type="ARBA" id="ARBA00023136"/>
    </source>
</evidence>
<dbReference type="OrthoDB" id="5791097at2759"/>
<dbReference type="InterPro" id="IPR045349">
    <property type="entry name" value="SLC41A1-3"/>
</dbReference>
<evidence type="ECO:0000313" key="11">
    <source>
        <dbReference type="EMBL" id="CAF0898734.1"/>
    </source>
</evidence>
<feature type="transmembrane region" description="Helical" evidence="9">
    <location>
        <begin position="162"/>
        <end position="187"/>
    </location>
</feature>
<organism evidence="11 13">
    <name type="scientific">Adineta steineri</name>
    <dbReference type="NCBI Taxonomy" id="433720"/>
    <lineage>
        <taxon>Eukaryota</taxon>
        <taxon>Metazoa</taxon>
        <taxon>Spiralia</taxon>
        <taxon>Gnathifera</taxon>
        <taxon>Rotifera</taxon>
        <taxon>Eurotatoria</taxon>
        <taxon>Bdelloidea</taxon>
        <taxon>Adinetida</taxon>
        <taxon>Adinetidae</taxon>
        <taxon>Adineta</taxon>
    </lineage>
</organism>
<dbReference type="GO" id="GO:0008324">
    <property type="term" value="F:monoatomic cation transmembrane transporter activity"/>
    <property type="evidence" value="ECO:0007669"/>
    <property type="project" value="InterPro"/>
</dbReference>
<feature type="transmembrane region" description="Helical" evidence="9">
    <location>
        <begin position="426"/>
        <end position="448"/>
    </location>
</feature>
<evidence type="ECO:0000256" key="7">
    <source>
        <dbReference type="ARBA" id="ARBA00023065"/>
    </source>
</evidence>
<evidence type="ECO:0000256" key="2">
    <source>
        <dbReference type="ARBA" id="ARBA00009749"/>
    </source>
</evidence>
<feature type="transmembrane region" description="Helical" evidence="9">
    <location>
        <begin position="389"/>
        <end position="414"/>
    </location>
</feature>
<accession>A0A813ZDS5</accession>
<keyword evidence="5" id="KW-0460">Magnesium</keyword>
<evidence type="ECO:0000256" key="6">
    <source>
        <dbReference type="ARBA" id="ARBA00022989"/>
    </source>
</evidence>
<dbReference type="PANTHER" id="PTHR16228">
    <property type="entry name" value="DIVALENT CATION TRANSPORTER SOLUTE CARRIER FAMILY 41"/>
    <property type="match status" value="1"/>
</dbReference>
<evidence type="ECO:0000313" key="12">
    <source>
        <dbReference type="EMBL" id="CAF3552111.1"/>
    </source>
</evidence>
<dbReference type="Gene3D" id="1.10.357.20">
    <property type="entry name" value="SLC41 divalent cation transporters, integral membrane domain"/>
    <property type="match status" value="2"/>
</dbReference>
<keyword evidence="8 9" id="KW-0472">Membrane</keyword>
<dbReference type="GO" id="GO:0005886">
    <property type="term" value="C:plasma membrane"/>
    <property type="evidence" value="ECO:0007669"/>
    <property type="project" value="TreeGrafter"/>
</dbReference>
<dbReference type="AlphaFoldDB" id="A0A813ZDS5"/>
<keyword evidence="3" id="KW-0813">Transport</keyword>
<sequence length="449" mass="49536">MHELSTAANEKENDDTKTIITIDNNNSDNQEKWYTIASQVFLPFMIAGFGMVGAGLVLERVKTLNLFQEIPEIYILVPALLGLKGNLEMTLASRLSTQANIGNMDKRNELKSMIIGNIILIQLQAIVVGFLAAIVSITMGWIPQGHFNLRHALVLCSSSVSTASITSLILGAQIFTYGTIVIIVIVLSHKCKINPDNIATPIAASLGDLTTLSILAGIGGFLFQIIDNYTWLPIITTILFLFLIPVWIMIIIKNEYVKDVLIHGWTPIIAAMFISSAGGIILDFAIQTLRGIAVFQPVINGVGGNLVAVQASRLSTAFHRQDKSAEFQNDTDYDTSTNCLDPYKVFCSKRNNSSTARVLLSLVIPGHLTFIFLIWQFTADHFRLSFPFIILYLIAALIQVIILLYIAQWMVGFVWRQNRDPDNVCIPYLTAIGDLLGTALLTSVFLILS</sequence>
<keyword evidence="6 9" id="KW-1133">Transmembrane helix</keyword>
<evidence type="ECO:0000256" key="3">
    <source>
        <dbReference type="ARBA" id="ARBA00022448"/>
    </source>
</evidence>
<evidence type="ECO:0000256" key="5">
    <source>
        <dbReference type="ARBA" id="ARBA00022842"/>
    </source>
</evidence>
<evidence type="ECO:0000256" key="1">
    <source>
        <dbReference type="ARBA" id="ARBA00004141"/>
    </source>
</evidence>
<feature type="domain" description="SLC41A/MgtE integral membrane" evidence="10">
    <location>
        <begin position="296"/>
        <end position="443"/>
    </location>
</feature>
<gene>
    <name evidence="12" type="ORF">OKA104_LOCUS4146</name>
    <name evidence="11" type="ORF">VCS650_LOCUS9183</name>
</gene>
<name>A0A813ZDS5_9BILA</name>
<dbReference type="Proteomes" id="UP000663891">
    <property type="component" value="Unassembled WGS sequence"/>
</dbReference>
<feature type="transmembrane region" description="Helical" evidence="9">
    <location>
        <begin position="114"/>
        <end position="142"/>
    </location>
</feature>
<dbReference type="EMBL" id="CAJOAY010000131">
    <property type="protein sequence ID" value="CAF3552111.1"/>
    <property type="molecule type" value="Genomic_DNA"/>
</dbReference>
<dbReference type="EMBL" id="CAJNON010000063">
    <property type="protein sequence ID" value="CAF0898734.1"/>
    <property type="molecule type" value="Genomic_DNA"/>
</dbReference>
<dbReference type="FunFam" id="1.10.357.20:FF:000001">
    <property type="entry name" value="Solute carrier family 41 member 2"/>
    <property type="match status" value="1"/>
</dbReference>
<dbReference type="InterPro" id="IPR036739">
    <property type="entry name" value="SLC41_membr_dom_sf"/>
</dbReference>
<dbReference type="Pfam" id="PF01769">
    <property type="entry name" value="MgtE"/>
    <property type="match status" value="2"/>
</dbReference>
<feature type="transmembrane region" description="Helical" evidence="9">
    <location>
        <begin position="264"/>
        <end position="286"/>
    </location>
</feature>
<proteinExistence type="inferred from homology"/>